<evidence type="ECO:0000313" key="1">
    <source>
        <dbReference type="EMBL" id="MBI4596012.1"/>
    </source>
</evidence>
<gene>
    <name evidence="1" type="ORF">HY730_06495</name>
</gene>
<keyword evidence="1" id="KW-0808">Transferase</keyword>
<sequence length="52" mass="5417">KSIVGVLPQLYKTPGKIRKPAPGLGELNEQILLELGYSKADVANLKSAGAIG</sequence>
<name>A0A933LR58_UNCTE</name>
<dbReference type="EMBL" id="JACQWF010000288">
    <property type="protein sequence ID" value="MBI4596012.1"/>
    <property type="molecule type" value="Genomic_DNA"/>
</dbReference>
<comment type="caution">
    <text evidence="1">The sequence shown here is derived from an EMBL/GenBank/DDBJ whole genome shotgun (WGS) entry which is preliminary data.</text>
</comment>
<reference evidence="1" key="1">
    <citation type="submission" date="2020-07" db="EMBL/GenBank/DDBJ databases">
        <title>Huge and variable diversity of episymbiotic CPR bacteria and DPANN archaea in groundwater ecosystems.</title>
        <authorList>
            <person name="He C.Y."/>
            <person name="Keren R."/>
            <person name="Whittaker M."/>
            <person name="Farag I.F."/>
            <person name="Doudna J."/>
            <person name="Cate J.H.D."/>
            <person name="Banfield J.F."/>
        </authorList>
    </citation>
    <scope>NUCLEOTIDE SEQUENCE</scope>
    <source>
        <strain evidence="1">NC_groundwater_1482_Ag_S-0.65um_47_24</strain>
    </source>
</reference>
<dbReference type="SUPFAM" id="SSF89796">
    <property type="entry name" value="CoA-transferase family III (CaiB/BaiF)"/>
    <property type="match status" value="1"/>
</dbReference>
<accession>A0A933LR58</accession>
<protein>
    <submittedName>
        <fullName evidence="1">CoA transferase</fullName>
    </submittedName>
</protein>
<dbReference type="Proteomes" id="UP000772181">
    <property type="component" value="Unassembled WGS sequence"/>
</dbReference>
<dbReference type="InterPro" id="IPR023606">
    <property type="entry name" value="CoA-Trfase_III_dom_1_sf"/>
</dbReference>
<dbReference type="AlphaFoldDB" id="A0A933LR58"/>
<dbReference type="GO" id="GO:0016740">
    <property type="term" value="F:transferase activity"/>
    <property type="evidence" value="ECO:0007669"/>
    <property type="project" value="UniProtKB-KW"/>
</dbReference>
<organism evidence="1 2">
    <name type="scientific">Tectimicrobiota bacterium</name>
    <dbReference type="NCBI Taxonomy" id="2528274"/>
    <lineage>
        <taxon>Bacteria</taxon>
        <taxon>Pseudomonadati</taxon>
        <taxon>Nitrospinota/Tectimicrobiota group</taxon>
        <taxon>Candidatus Tectimicrobiota</taxon>
    </lineage>
</organism>
<feature type="non-terminal residue" evidence="1">
    <location>
        <position position="1"/>
    </location>
</feature>
<evidence type="ECO:0000313" key="2">
    <source>
        <dbReference type="Proteomes" id="UP000772181"/>
    </source>
</evidence>
<proteinExistence type="predicted"/>
<dbReference type="Gene3D" id="3.40.50.10540">
    <property type="entry name" value="Crotonobetainyl-coa:carnitine coa-transferase, domain 1"/>
    <property type="match status" value="1"/>
</dbReference>